<keyword evidence="2" id="KW-0472">Membrane</keyword>
<accession>A0A1A9BG96</accession>
<sequence length="264" mass="27611">MSQPPSNPYPGNYPPSPQQPGGYQPQQQQQQYGGGYPPAPQQQPQYGGDYPQVPQQPQYGGDQLGAPVPPKKKSGVGKILLIVLAVVLVLCVGGGVAFWLAAGDDVKDVVTATKTRVVEPTTLGGRPKVSQPELQSAALQMKSEFSKDVPNATSTAGAFYGDPAKKDLVMIAGVSGVIADPKKEMADAITAITPELGAKEFKTVDAGPLGGDAKCGDGKTEGIPVGVCIWVDKGSLGMVVIYFKSAAELQSEFVSLRGEIEKQD</sequence>
<dbReference type="AlphaFoldDB" id="A0A1A9BG96"/>
<dbReference type="OrthoDB" id="3868477at2"/>
<feature type="compositionally biased region" description="Low complexity" evidence="1">
    <location>
        <begin position="42"/>
        <end position="61"/>
    </location>
</feature>
<keyword evidence="2" id="KW-0812">Transmembrane</keyword>
<dbReference type="EMBL" id="FLRH01000004">
    <property type="protein sequence ID" value="SBT67989.1"/>
    <property type="molecule type" value="Genomic_DNA"/>
</dbReference>
<dbReference type="SUPFAM" id="SSF81995">
    <property type="entry name" value="beta-sandwich domain of Sec23/24"/>
    <property type="match status" value="1"/>
</dbReference>
<feature type="region of interest" description="Disordered" evidence="1">
    <location>
        <begin position="1"/>
        <end position="70"/>
    </location>
</feature>
<evidence type="ECO:0000313" key="4">
    <source>
        <dbReference type="Proteomes" id="UP000199558"/>
    </source>
</evidence>
<feature type="compositionally biased region" description="Low complexity" evidence="1">
    <location>
        <begin position="19"/>
        <end position="31"/>
    </location>
</feature>
<protein>
    <recommendedName>
        <fullName evidence="5">Flagellar basal body-associated protein FliL</fullName>
    </recommendedName>
</protein>
<proteinExistence type="predicted"/>
<gene>
    <name evidence="3" type="ORF">GA0070622_5078</name>
</gene>
<feature type="transmembrane region" description="Helical" evidence="2">
    <location>
        <begin position="79"/>
        <end position="101"/>
    </location>
</feature>
<evidence type="ECO:0000256" key="2">
    <source>
        <dbReference type="SAM" id="Phobius"/>
    </source>
</evidence>
<keyword evidence="2" id="KW-1133">Transmembrane helix</keyword>
<dbReference type="RefSeq" id="WP_091579477.1">
    <property type="nucleotide sequence ID" value="NZ_FLRH01000004.1"/>
</dbReference>
<evidence type="ECO:0000313" key="3">
    <source>
        <dbReference type="EMBL" id="SBT67989.1"/>
    </source>
</evidence>
<feature type="compositionally biased region" description="Pro residues" evidence="1">
    <location>
        <begin position="1"/>
        <end position="18"/>
    </location>
</feature>
<name>A0A1A9BG96_9ACTN</name>
<dbReference type="Proteomes" id="UP000199558">
    <property type="component" value="Unassembled WGS sequence"/>
</dbReference>
<evidence type="ECO:0000256" key="1">
    <source>
        <dbReference type="SAM" id="MobiDB-lite"/>
    </source>
</evidence>
<dbReference type="STRING" id="946078.GA0070622_5078"/>
<keyword evidence="4" id="KW-1185">Reference proteome</keyword>
<reference evidence="4" key="1">
    <citation type="submission" date="2016-06" db="EMBL/GenBank/DDBJ databases">
        <authorList>
            <person name="Varghese N."/>
            <person name="Submissions Spin"/>
        </authorList>
    </citation>
    <scope>NUCLEOTIDE SEQUENCE [LARGE SCALE GENOMIC DNA]</scope>
    <source>
        <strain evidence="4">DSM 45794</strain>
    </source>
</reference>
<evidence type="ECO:0008006" key="5">
    <source>
        <dbReference type="Google" id="ProtNLM"/>
    </source>
</evidence>
<organism evidence="3 4">
    <name type="scientific">Micromonospora sediminicola</name>
    <dbReference type="NCBI Taxonomy" id="946078"/>
    <lineage>
        <taxon>Bacteria</taxon>
        <taxon>Bacillati</taxon>
        <taxon>Actinomycetota</taxon>
        <taxon>Actinomycetes</taxon>
        <taxon>Micromonosporales</taxon>
        <taxon>Micromonosporaceae</taxon>
        <taxon>Micromonospora</taxon>
    </lineage>
</organism>